<dbReference type="InterPro" id="IPR007522">
    <property type="entry name" value="CRISPR-assoc_prot_TM1795"/>
</dbReference>
<keyword evidence="1" id="KW-0051">Antiviral defense</keyword>
<comment type="caution">
    <text evidence="3">The sequence shown here is derived from an EMBL/GenBank/DDBJ whole genome shotgun (WGS) entry which is preliminary data.</text>
</comment>
<gene>
    <name evidence="3" type="primary">cmr1</name>
    <name evidence="3" type="ORF">QYE77_05040</name>
</gene>
<dbReference type="InterPro" id="IPR005537">
    <property type="entry name" value="RAMP_III_fam"/>
</dbReference>
<evidence type="ECO:0000313" key="3">
    <source>
        <dbReference type="EMBL" id="MDT8897624.1"/>
    </source>
</evidence>
<accession>A0ABU3NLC9</accession>
<sequence length="310" mass="34640">MADWKQQVTVQLETVTPLFLGGADPRGEPELRPPAFRGAMRYWFRAALGGVIGDSNLDGLRKLEREVFGDAEYGSPVAVRVRQVPCVSDMYPILPHKIPSGRRRAFNPKQQFEVILDTTRLVDPLVWVNACMAFNLAIWLGGLGLRSRRGAGSLRVVNSTDPSLIPVFPNDPDKVQEWVSIIIRSALKRGKELAQKYGVTVVPSLPSSPTQYPCMAQDAEVRFVKNWAKTPDEAMVKVMHKIPKIDHLGGIQPRQGSPLWVNILYAAQAYHLLLTVLPSRLISGKHDYQKVQDVLQSFGGQRIEIKGWDL</sequence>
<evidence type="ECO:0000313" key="4">
    <source>
        <dbReference type="Proteomes" id="UP001254165"/>
    </source>
</evidence>
<evidence type="ECO:0000259" key="2">
    <source>
        <dbReference type="Pfam" id="PF03787"/>
    </source>
</evidence>
<proteinExistence type="predicted"/>
<dbReference type="Pfam" id="PF03787">
    <property type="entry name" value="RAMPs"/>
    <property type="match status" value="1"/>
</dbReference>
<protein>
    <submittedName>
        <fullName evidence="3">Type III-B CRISPR module RAMP protein Cmr1</fullName>
    </submittedName>
</protein>
<dbReference type="CDD" id="cd09657">
    <property type="entry name" value="Cmr1_III-B"/>
    <property type="match status" value="1"/>
</dbReference>
<organism evidence="3 4">
    <name type="scientific">Thermanaerothrix solaris</name>
    <dbReference type="NCBI Taxonomy" id="3058434"/>
    <lineage>
        <taxon>Bacteria</taxon>
        <taxon>Bacillati</taxon>
        <taxon>Chloroflexota</taxon>
        <taxon>Anaerolineae</taxon>
        <taxon>Anaerolineales</taxon>
        <taxon>Anaerolineaceae</taxon>
        <taxon>Thermanaerothrix</taxon>
    </lineage>
</organism>
<reference evidence="3 4" key="1">
    <citation type="submission" date="2023-07" db="EMBL/GenBank/DDBJ databases">
        <title>Novel species of Thermanaerothrix with wide hydrolytic capabilities.</title>
        <authorList>
            <person name="Zayulina K.S."/>
            <person name="Podosokorskaya O.A."/>
            <person name="Elcheninov A.G."/>
        </authorList>
    </citation>
    <scope>NUCLEOTIDE SEQUENCE [LARGE SCALE GENOMIC DNA]</scope>
    <source>
        <strain evidence="3 4">4228-RoL</strain>
    </source>
</reference>
<name>A0ABU3NLC9_9CHLR</name>
<dbReference type="EMBL" id="JAUHMF010000001">
    <property type="protein sequence ID" value="MDT8897624.1"/>
    <property type="molecule type" value="Genomic_DNA"/>
</dbReference>
<keyword evidence="4" id="KW-1185">Reference proteome</keyword>
<dbReference type="NCBIfam" id="TIGR01894">
    <property type="entry name" value="cas_TM1795_cmr1"/>
    <property type="match status" value="1"/>
</dbReference>
<dbReference type="RefSeq" id="WP_315624287.1">
    <property type="nucleotide sequence ID" value="NZ_JAUHMF010000001.1"/>
</dbReference>
<dbReference type="Proteomes" id="UP001254165">
    <property type="component" value="Unassembled WGS sequence"/>
</dbReference>
<evidence type="ECO:0000256" key="1">
    <source>
        <dbReference type="ARBA" id="ARBA00023118"/>
    </source>
</evidence>
<feature type="domain" description="CRISPR type III-associated protein" evidence="2">
    <location>
        <begin position="12"/>
        <end position="154"/>
    </location>
</feature>